<reference evidence="8" key="1">
    <citation type="journal article" date="2021" name="Proc. Natl. Acad. Sci. U.S.A.">
        <title>Three genomes in the algal genus Volvox reveal the fate of a haploid sex-determining region after a transition to homothallism.</title>
        <authorList>
            <person name="Yamamoto K."/>
            <person name="Hamaji T."/>
            <person name="Kawai-Toyooka H."/>
            <person name="Matsuzaki R."/>
            <person name="Takahashi F."/>
            <person name="Nishimura Y."/>
            <person name="Kawachi M."/>
            <person name="Noguchi H."/>
            <person name="Minakuchi Y."/>
            <person name="Umen J.G."/>
            <person name="Toyoda A."/>
            <person name="Nozaki H."/>
        </authorList>
    </citation>
    <scope>NUCLEOTIDE SEQUENCE</scope>
    <source>
        <strain evidence="8">NIES-3786</strain>
    </source>
</reference>
<evidence type="ECO:0000313" key="9">
    <source>
        <dbReference type="Proteomes" id="UP000747110"/>
    </source>
</evidence>
<keyword evidence="5" id="KW-1133">Transmembrane helix</keyword>
<gene>
    <name evidence="8" type="ORF">Vretifemale_4421</name>
</gene>
<dbReference type="EC" id="5.4.99.25" evidence="2"/>
<dbReference type="InterPro" id="IPR032819">
    <property type="entry name" value="TruB_C"/>
</dbReference>
<evidence type="ECO:0000256" key="4">
    <source>
        <dbReference type="ARBA" id="ARBA00023235"/>
    </source>
</evidence>
<feature type="domain" description="tRNA pseudouridylate synthase B C-terminal" evidence="7">
    <location>
        <begin position="149"/>
        <end position="192"/>
    </location>
</feature>
<comment type="caution">
    <text evidence="8">The sequence shown here is derived from an EMBL/GenBank/DDBJ whole genome shotgun (WGS) entry which is preliminary data.</text>
</comment>
<dbReference type="Pfam" id="PF01509">
    <property type="entry name" value="TruB_N"/>
    <property type="match status" value="1"/>
</dbReference>
<dbReference type="EMBL" id="BNCP01000006">
    <property type="protein sequence ID" value="GIL74451.1"/>
    <property type="molecule type" value="Genomic_DNA"/>
</dbReference>
<dbReference type="InterPro" id="IPR020103">
    <property type="entry name" value="PsdUridine_synth_cat_dom_sf"/>
</dbReference>
<dbReference type="AlphaFoldDB" id="A0A8J4FKG8"/>
<evidence type="ECO:0000259" key="6">
    <source>
        <dbReference type="Pfam" id="PF01509"/>
    </source>
</evidence>
<keyword evidence="5" id="KW-0472">Membrane</keyword>
<dbReference type="GO" id="GO:1990481">
    <property type="term" value="P:mRNA pseudouridine synthesis"/>
    <property type="evidence" value="ECO:0007669"/>
    <property type="project" value="TreeGrafter"/>
</dbReference>
<evidence type="ECO:0000256" key="1">
    <source>
        <dbReference type="ARBA" id="ARBA00008999"/>
    </source>
</evidence>
<dbReference type="OrthoDB" id="9995526at2759"/>
<organism evidence="8 9">
    <name type="scientific">Volvox reticuliferus</name>
    <dbReference type="NCBI Taxonomy" id="1737510"/>
    <lineage>
        <taxon>Eukaryota</taxon>
        <taxon>Viridiplantae</taxon>
        <taxon>Chlorophyta</taxon>
        <taxon>core chlorophytes</taxon>
        <taxon>Chlorophyceae</taxon>
        <taxon>CS clade</taxon>
        <taxon>Chlamydomonadales</taxon>
        <taxon>Volvocaceae</taxon>
        <taxon>Volvox</taxon>
    </lineage>
</organism>
<dbReference type="Proteomes" id="UP000747110">
    <property type="component" value="Unassembled WGS sequence"/>
</dbReference>
<comment type="similarity">
    <text evidence="1">Belongs to the pseudouridine synthase TruB family.</text>
</comment>
<evidence type="ECO:0000256" key="3">
    <source>
        <dbReference type="ARBA" id="ARBA00022694"/>
    </source>
</evidence>
<dbReference type="InterPro" id="IPR002501">
    <property type="entry name" value="PsdUridine_synth_N"/>
</dbReference>
<evidence type="ECO:0000259" key="7">
    <source>
        <dbReference type="Pfam" id="PF16198"/>
    </source>
</evidence>
<keyword evidence="5" id="KW-0812">Transmembrane</keyword>
<feature type="domain" description="Pseudouridine synthase II N-terminal" evidence="6">
    <location>
        <begin position="71"/>
        <end position="148"/>
    </location>
</feature>
<evidence type="ECO:0000313" key="8">
    <source>
        <dbReference type="EMBL" id="GIL74451.1"/>
    </source>
</evidence>
<dbReference type="PANTHER" id="PTHR13767:SF2">
    <property type="entry name" value="PSEUDOURIDYLATE SYNTHASE TRUB1"/>
    <property type="match status" value="1"/>
</dbReference>
<dbReference type="GO" id="GO:0003723">
    <property type="term" value="F:RNA binding"/>
    <property type="evidence" value="ECO:0007669"/>
    <property type="project" value="InterPro"/>
</dbReference>
<dbReference type="PANTHER" id="PTHR13767">
    <property type="entry name" value="TRNA-PSEUDOURIDINE SYNTHASE"/>
    <property type="match status" value="1"/>
</dbReference>
<sequence length="206" mass="22895">MRLGEGTASYDAECEVSERLPWEHVTGRNPEGRSAVCWIAFRNLHVNACLLLASVALTMVAAAAICYLCADVDLQAVSERFVGDLMQVPPMFSAIKVGGQKMYQLAREGQSVALPPRPVIVSSLRLWRSETSPQDVHFYVACSKGTYIRSLAYDIGRALGTVAHLVALRREAVGSYRVGDAWDLRQLIDQLEQQKRAFLLSQQQQR</sequence>
<dbReference type="GO" id="GO:0006400">
    <property type="term" value="P:tRNA modification"/>
    <property type="evidence" value="ECO:0007669"/>
    <property type="project" value="TreeGrafter"/>
</dbReference>
<accession>A0A8J4FKG8</accession>
<protein>
    <recommendedName>
        <fullName evidence="2">tRNA pseudouridine(55) synthase</fullName>
        <ecNumber evidence="2">5.4.99.25</ecNumber>
    </recommendedName>
</protein>
<dbReference type="Gene3D" id="3.30.2350.10">
    <property type="entry name" value="Pseudouridine synthase"/>
    <property type="match status" value="1"/>
</dbReference>
<dbReference type="GO" id="GO:0005634">
    <property type="term" value="C:nucleus"/>
    <property type="evidence" value="ECO:0007669"/>
    <property type="project" value="TreeGrafter"/>
</dbReference>
<feature type="transmembrane region" description="Helical" evidence="5">
    <location>
        <begin position="50"/>
        <end position="70"/>
    </location>
</feature>
<keyword evidence="4" id="KW-0413">Isomerase</keyword>
<name>A0A8J4FKG8_9CHLO</name>
<proteinExistence type="inferred from homology"/>
<evidence type="ECO:0000256" key="2">
    <source>
        <dbReference type="ARBA" id="ARBA00012787"/>
    </source>
</evidence>
<keyword evidence="9" id="KW-1185">Reference proteome</keyword>
<dbReference type="Pfam" id="PF16198">
    <property type="entry name" value="TruB_C_2"/>
    <property type="match status" value="1"/>
</dbReference>
<dbReference type="GO" id="GO:0160148">
    <property type="term" value="F:tRNA pseudouridine(55) synthase activity"/>
    <property type="evidence" value="ECO:0007669"/>
    <property type="project" value="UniProtKB-EC"/>
</dbReference>
<keyword evidence="3" id="KW-0819">tRNA processing</keyword>
<dbReference type="SUPFAM" id="SSF55120">
    <property type="entry name" value="Pseudouridine synthase"/>
    <property type="match status" value="1"/>
</dbReference>
<dbReference type="InterPro" id="IPR014780">
    <property type="entry name" value="tRNA_psdUridine_synth_TruB"/>
</dbReference>
<evidence type="ECO:0000256" key="5">
    <source>
        <dbReference type="SAM" id="Phobius"/>
    </source>
</evidence>